<name>C2EIR4_9LACO</name>
<organism evidence="1 2">
    <name type="scientific">Ligilactobacillus salivarius DSM 20555 = ATCC 11741</name>
    <dbReference type="NCBI Taxonomy" id="1423799"/>
    <lineage>
        <taxon>Bacteria</taxon>
        <taxon>Bacillati</taxon>
        <taxon>Bacillota</taxon>
        <taxon>Bacilli</taxon>
        <taxon>Lactobacillales</taxon>
        <taxon>Lactobacillaceae</taxon>
        <taxon>Ligilactobacillus</taxon>
    </lineage>
</organism>
<gene>
    <name evidence="1" type="ORF">HMPREF0545_1536</name>
</gene>
<dbReference type="AlphaFoldDB" id="C2EIR4"/>
<accession>C2EIR4</accession>
<protein>
    <submittedName>
        <fullName evidence="1">Uncharacterized protein</fullName>
    </submittedName>
</protein>
<comment type="caution">
    <text evidence="1">The sequence shown here is derived from an EMBL/GenBank/DDBJ whole genome shotgun (WGS) entry which is preliminary data.</text>
</comment>
<dbReference type="Proteomes" id="UP000003531">
    <property type="component" value="Unassembled WGS sequence"/>
</dbReference>
<dbReference type="EMBL" id="ACGT01000032">
    <property type="protein sequence ID" value="EEJ73568.1"/>
    <property type="molecule type" value="Genomic_DNA"/>
</dbReference>
<evidence type="ECO:0000313" key="1">
    <source>
        <dbReference type="EMBL" id="EEJ73568.1"/>
    </source>
</evidence>
<sequence>MRSIGMANKSKIVPNVYKKAFESVALKGQSLAISCVEGEISYEDAFIELIDDLTSVEMAIETVKKEEKFYG</sequence>
<dbReference type="HOGENOM" id="CLU_2734998_0_0_9"/>
<reference evidence="1 2" key="1">
    <citation type="submission" date="2009-01" db="EMBL/GenBank/DDBJ databases">
        <authorList>
            <person name="Qin X."/>
            <person name="Bachman B."/>
            <person name="Battles P."/>
            <person name="Bell A."/>
            <person name="Bess C."/>
            <person name="Bickham C."/>
            <person name="Chaboub L."/>
            <person name="Chen D."/>
            <person name="Coyle M."/>
            <person name="Deiros D.R."/>
            <person name="Dinh H."/>
            <person name="Forbes L."/>
            <person name="Fowler G."/>
            <person name="Francisco L."/>
            <person name="Fu Q."/>
            <person name="Gubbala S."/>
            <person name="Hale W."/>
            <person name="Han Y."/>
            <person name="Hemphill L."/>
            <person name="Highlander S.K."/>
            <person name="Hirani K."/>
            <person name="Hogues M."/>
            <person name="Jackson L."/>
            <person name="Jakkamsetti A."/>
            <person name="Javaid M."/>
            <person name="Jiang H."/>
            <person name="Korchina V."/>
            <person name="Kovar C."/>
            <person name="Lara F."/>
            <person name="Lee S."/>
            <person name="Mata R."/>
            <person name="Mathew T."/>
            <person name="Moen C."/>
            <person name="Morales K."/>
            <person name="Munidasa M."/>
            <person name="Nazareth L."/>
            <person name="Ngo R."/>
            <person name="Nguyen L."/>
            <person name="Okwuonu G."/>
            <person name="Ongeri F."/>
            <person name="Patil S."/>
            <person name="Petrosino J."/>
            <person name="Pham C."/>
            <person name="Pham P."/>
            <person name="Pu L.-L."/>
            <person name="Puazo M."/>
            <person name="Raj R."/>
            <person name="Reid J."/>
            <person name="Rouhana J."/>
            <person name="Saada N."/>
            <person name="Shang Y."/>
            <person name="Simmons D."/>
            <person name="Thornton R."/>
            <person name="Warren J."/>
            <person name="Weissenberger G."/>
            <person name="Zhang J."/>
            <person name="Zhang L."/>
            <person name="Zhou C."/>
            <person name="Zhu D."/>
            <person name="Muzny D."/>
            <person name="Worley K."/>
            <person name="Gibbs R."/>
        </authorList>
    </citation>
    <scope>NUCLEOTIDE SEQUENCE [LARGE SCALE GENOMIC DNA]</scope>
    <source>
        <strain evidence="1 2">ATCC 11741</strain>
    </source>
</reference>
<proteinExistence type="predicted"/>
<evidence type="ECO:0000313" key="2">
    <source>
        <dbReference type="Proteomes" id="UP000003531"/>
    </source>
</evidence>